<evidence type="ECO:0000256" key="2">
    <source>
        <dbReference type="SAM" id="MobiDB-lite"/>
    </source>
</evidence>
<gene>
    <name evidence="4" type="ORF">IFR04_009421</name>
</gene>
<dbReference type="GO" id="GO:0008270">
    <property type="term" value="F:zinc ion binding"/>
    <property type="evidence" value="ECO:0007669"/>
    <property type="project" value="UniProtKB-KW"/>
</dbReference>
<reference evidence="4" key="1">
    <citation type="submission" date="2021-02" db="EMBL/GenBank/DDBJ databases">
        <title>Genome sequence Cadophora malorum strain M34.</title>
        <authorList>
            <person name="Stefanovic E."/>
            <person name="Vu D."/>
            <person name="Scully C."/>
            <person name="Dijksterhuis J."/>
            <person name="Roader J."/>
            <person name="Houbraken J."/>
        </authorList>
    </citation>
    <scope>NUCLEOTIDE SEQUENCE</scope>
    <source>
        <strain evidence="4">M34</strain>
    </source>
</reference>
<dbReference type="PROSITE" id="PS50103">
    <property type="entry name" value="ZF_C3H1"/>
    <property type="match status" value="1"/>
</dbReference>
<dbReference type="EMBL" id="JAFJYH010000154">
    <property type="protein sequence ID" value="KAG4417468.1"/>
    <property type="molecule type" value="Genomic_DNA"/>
</dbReference>
<organism evidence="4 5">
    <name type="scientific">Cadophora malorum</name>
    <dbReference type="NCBI Taxonomy" id="108018"/>
    <lineage>
        <taxon>Eukaryota</taxon>
        <taxon>Fungi</taxon>
        <taxon>Dikarya</taxon>
        <taxon>Ascomycota</taxon>
        <taxon>Pezizomycotina</taxon>
        <taxon>Leotiomycetes</taxon>
        <taxon>Helotiales</taxon>
        <taxon>Ploettnerulaceae</taxon>
        <taxon>Cadophora</taxon>
    </lineage>
</organism>
<evidence type="ECO:0000256" key="1">
    <source>
        <dbReference type="PROSITE-ProRule" id="PRU00723"/>
    </source>
</evidence>
<feature type="compositionally biased region" description="Acidic residues" evidence="2">
    <location>
        <begin position="346"/>
        <end position="356"/>
    </location>
</feature>
<dbReference type="InterPro" id="IPR000571">
    <property type="entry name" value="Znf_CCCH"/>
</dbReference>
<dbReference type="OrthoDB" id="5355510at2759"/>
<sequence>MSSFQSSRERNERLQTNQVRAGRTNSIAQGSAPGTWRHPEMPSSIPNSSAYPSSQYDPNAPMMGYSPGNRGPQLVGENSVPRSTVCPGPVFAIPEQVQTAYSYGVRRPDGSYTRLLPADEFPMTGIPPRQGPEGLIIVPTPMQQAPGPNIQDRMVPIEVVQKLPPLTLTRPELSMQPPSYDSTQQRIDSIVQTSSMSTPPPRREKIYCDKWIHEGVCAFTQVGCKYKHEMPFDRATQLTLGLNHGIPHWYRRAYSLTVHPESPLPFSMTSPPSSGKRSEGSWRRLEGPPPHYRRSGDQSRPVRPSGINPQAVTRGKSHSVFGPIAPPRPPNHGNNNRYPSLKAEKEAEEDDEDEDEMVYKGRKH</sequence>
<dbReference type="Proteomes" id="UP000664132">
    <property type="component" value="Unassembled WGS sequence"/>
</dbReference>
<protein>
    <recommendedName>
        <fullName evidence="3">C3H1-type domain-containing protein</fullName>
    </recommendedName>
</protein>
<feature type="region of interest" description="Disordered" evidence="2">
    <location>
        <begin position="1"/>
        <end position="66"/>
    </location>
</feature>
<accession>A0A8H7TEP4</accession>
<proteinExistence type="predicted"/>
<keyword evidence="1" id="KW-0863">Zinc-finger</keyword>
<feature type="compositionally biased region" description="Polar residues" evidence="2">
    <location>
        <begin position="14"/>
        <end position="29"/>
    </location>
</feature>
<dbReference type="AlphaFoldDB" id="A0A8H7TEP4"/>
<comment type="caution">
    <text evidence="4">The sequence shown here is derived from an EMBL/GenBank/DDBJ whole genome shotgun (WGS) entry which is preliminary data.</text>
</comment>
<keyword evidence="1" id="KW-0479">Metal-binding</keyword>
<feature type="compositionally biased region" description="Basic and acidic residues" evidence="2">
    <location>
        <begin position="276"/>
        <end position="286"/>
    </location>
</feature>
<keyword evidence="1" id="KW-0862">Zinc</keyword>
<feature type="compositionally biased region" description="Low complexity" evidence="2">
    <location>
        <begin position="42"/>
        <end position="54"/>
    </location>
</feature>
<evidence type="ECO:0000313" key="4">
    <source>
        <dbReference type="EMBL" id="KAG4417468.1"/>
    </source>
</evidence>
<feature type="zinc finger region" description="C3H1-type" evidence="1">
    <location>
        <begin position="202"/>
        <end position="231"/>
    </location>
</feature>
<feature type="region of interest" description="Disordered" evidence="2">
    <location>
        <begin position="263"/>
        <end position="364"/>
    </location>
</feature>
<name>A0A8H7TEP4_9HELO</name>
<feature type="domain" description="C3H1-type" evidence="3">
    <location>
        <begin position="202"/>
        <end position="231"/>
    </location>
</feature>
<evidence type="ECO:0000313" key="5">
    <source>
        <dbReference type="Proteomes" id="UP000664132"/>
    </source>
</evidence>
<evidence type="ECO:0000259" key="3">
    <source>
        <dbReference type="PROSITE" id="PS50103"/>
    </source>
</evidence>
<keyword evidence="5" id="KW-1185">Reference proteome</keyword>